<dbReference type="HOGENOM" id="CLU_006909_5_3_1"/>
<dbReference type="PANTHER" id="PTHR23023">
    <property type="entry name" value="DIMETHYLANILINE MONOOXYGENASE"/>
    <property type="match status" value="1"/>
</dbReference>
<dbReference type="Pfam" id="PF00743">
    <property type="entry name" value="FMO-like"/>
    <property type="match status" value="2"/>
</dbReference>
<evidence type="ECO:0000256" key="2">
    <source>
        <dbReference type="ARBA" id="ARBA00022630"/>
    </source>
</evidence>
<dbReference type="InterPro" id="IPR000960">
    <property type="entry name" value="Flavin_mOase"/>
</dbReference>
<evidence type="ECO:0000256" key="3">
    <source>
        <dbReference type="ARBA" id="ARBA00022827"/>
    </source>
</evidence>
<organism evidence="6 7">
    <name type="scientific">Debaryomyces hansenii (strain ATCC 36239 / CBS 767 / BCRC 21394 / JCM 1990 / NBRC 0083 / IGC 2968)</name>
    <name type="common">Yeast</name>
    <name type="synonym">Torulaspora hansenii</name>
    <dbReference type="NCBI Taxonomy" id="284592"/>
    <lineage>
        <taxon>Eukaryota</taxon>
        <taxon>Fungi</taxon>
        <taxon>Dikarya</taxon>
        <taxon>Ascomycota</taxon>
        <taxon>Saccharomycotina</taxon>
        <taxon>Pichiomycetes</taxon>
        <taxon>Debaryomycetaceae</taxon>
        <taxon>Debaryomyces</taxon>
    </lineage>
</organism>
<sequence length="508" mass="57226">MTKLDIQSIAIIGAGPGGLASLYEFLHTNKDGSSTIGSANSIDPKFTKIVAFEQKDKVGGIWATSGADSDLPIPPQDLLDTESYADPDIIHPSQPIPDNLQKTSVHKPVIRKLDPIARELEWNKSGVFPGLFTNIPSRFTRFSYLPNEAKYLDKSRTIYPFLSHDELSKRFSDFVDKENLDDYVRKNSRVEGLFKSNDKWVVTVRHTSTGNEEWYQEEFDAVVIANGHYTVPNIPHIEGLAKFNESHPDILIHSKSYRSAQSFKDKKVLIVGGSFSSANILQYVVPLAKETFISKRGPHLVFPWIDKAVESEGISTKPVIERFLPESNEVLFSDGTKEKDFDVILLATGYHYHYPFLNKYLKVIEPSNLSRVSGLYYDTFSIEDPTLATVGVAISTINFHTIEASASAIAGIWSNAKTLPTKEEQLAWEKNHIEGTANNLFFHYYTHDAVKGNFIDKLHTYSPKGRKNPFEEDSKFLNEINEGATYLESLFYKLKDRTLNIEDTLVSA</sequence>
<dbReference type="eggNOG" id="KOG1399">
    <property type="taxonomic scope" value="Eukaryota"/>
</dbReference>
<name>Q6BN69_DEBHA</name>
<evidence type="ECO:0000256" key="4">
    <source>
        <dbReference type="ARBA" id="ARBA00022857"/>
    </source>
</evidence>
<dbReference type="GO" id="GO:0004499">
    <property type="term" value="F:N,N-dimethylaniline monooxygenase activity"/>
    <property type="evidence" value="ECO:0007669"/>
    <property type="project" value="InterPro"/>
</dbReference>
<dbReference type="PIRSF" id="PIRSF000332">
    <property type="entry name" value="FMO"/>
    <property type="match status" value="1"/>
</dbReference>
<dbReference type="InterPro" id="IPR036188">
    <property type="entry name" value="FAD/NAD-bd_sf"/>
</dbReference>
<keyword evidence="2" id="KW-0285">Flavoprotein</keyword>
<dbReference type="Gene3D" id="3.50.50.60">
    <property type="entry name" value="FAD/NAD(P)-binding domain"/>
    <property type="match status" value="2"/>
</dbReference>
<dbReference type="EMBL" id="CR382137">
    <property type="protein sequence ID" value="CAG88640.2"/>
    <property type="molecule type" value="Genomic_DNA"/>
</dbReference>
<accession>Q6BN69</accession>
<dbReference type="GO" id="GO:0050660">
    <property type="term" value="F:flavin adenine dinucleotide binding"/>
    <property type="evidence" value="ECO:0007669"/>
    <property type="project" value="InterPro"/>
</dbReference>
<dbReference type="GO" id="GO:0050661">
    <property type="term" value="F:NADP binding"/>
    <property type="evidence" value="ECO:0007669"/>
    <property type="project" value="InterPro"/>
</dbReference>
<proteinExistence type="inferred from homology"/>
<dbReference type="OMA" id="STGYHWH"/>
<keyword evidence="4" id="KW-0521">NADP</keyword>
<dbReference type="OrthoDB" id="66881at2759"/>
<reference evidence="6 7" key="1">
    <citation type="journal article" date="2004" name="Nature">
        <title>Genome evolution in yeasts.</title>
        <authorList>
            <consortium name="Genolevures"/>
            <person name="Dujon B."/>
            <person name="Sherman D."/>
            <person name="Fischer G."/>
            <person name="Durrens P."/>
            <person name="Casaregola S."/>
            <person name="Lafontaine I."/>
            <person name="de Montigny J."/>
            <person name="Marck C."/>
            <person name="Neuveglise C."/>
            <person name="Talla E."/>
            <person name="Goffard N."/>
            <person name="Frangeul L."/>
            <person name="Aigle M."/>
            <person name="Anthouard V."/>
            <person name="Babour A."/>
            <person name="Barbe V."/>
            <person name="Barnay S."/>
            <person name="Blanchin S."/>
            <person name="Beckerich J.M."/>
            <person name="Beyne E."/>
            <person name="Bleykasten C."/>
            <person name="Boisrame A."/>
            <person name="Boyer J."/>
            <person name="Cattolico L."/>
            <person name="Confanioleri F."/>
            <person name="de Daruvar A."/>
            <person name="Despons L."/>
            <person name="Fabre E."/>
            <person name="Fairhead C."/>
            <person name="Ferry-Dumazet H."/>
            <person name="Groppi A."/>
            <person name="Hantraye F."/>
            <person name="Hennequin C."/>
            <person name="Jauniaux N."/>
            <person name="Joyet P."/>
            <person name="Kachouri R."/>
            <person name="Kerrest A."/>
            <person name="Koszul R."/>
            <person name="Lemaire M."/>
            <person name="Lesur I."/>
            <person name="Ma L."/>
            <person name="Muller H."/>
            <person name="Nicaud J.M."/>
            <person name="Nikolski M."/>
            <person name="Oztas S."/>
            <person name="Ozier-Kalogeropoulos O."/>
            <person name="Pellenz S."/>
            <person name="Potier S."/>
            <person name="Richard G.F."/>
            <person name="Straub M.L."/>
            <person name="Suleau A."/>
            <person name="Swennene D."/>
            <person name="Tekaia F."/>
            <person name="Wesolowski-Louvel M."/>
            <person name="Westhof E."/>
            <person name="Wirth B."/>
            <person name="Zeniou-Meyer M."/>
            <person name="Zivanovic I."/>
            <person name="Bolotin-Fukuhara M."/>
            <person name="Thierry A."/>
            <person name="Bouchier C."/>
            <person name="Caudron B."/>
            <person name="Scarpelli C."/>
            <person name="Gaillardin C."/>
            <person name="Weissenbach J."/>
            <person name="Wincker P."/>
            <person name="Souciet J.L."/>
        </authorList>
    </citation>
    <scope>NUCLEOTIDE SEQUENCE [LARGE SCALE GENOMIC DNA]</scope>
    <source>
        <strain evidence="7">ATCC 36239 / CBS 767 / BCRC 21394 / JCM 1990 / NBRC 0083 / IGC 2968</strain>
    </source>
</reference>
<dbReference type="RefSeq" id="XP_460351.2">
    <property type="nucleotide sequence ID" value="XM_460351.1"/>
</dbReference>
<keyword evidence="5" id="KW-0560">Oxidoreductase</keyword>
<keyword evidence="3" id="KW-0274">FAD</keyword>
<dbReference type="SUPFAM" id="SSF51905">
    <property type="entry name" value="FAD/NAD(P)-binding domain"/>
    <property type="match status" value="2"/>
</dbReference>
<evidence type="ECO:0000256" key="1">
    <source>
        <dbReference type="ARBA" id="ARBA00009183"/>
    </source>
</evidence>
<dbReference type="InParanoid" id="Q6BN69"/>
<dbReference type="VEuPathDB" id="FungiDB:DEHA2E24178g"/>
<gene>
    <name evidence="6" type="ordered locus">DEHA2E24178g</name>
</gene>
<dbReference type="InterPro" id="IPR020946">
    <property type="entry name" value="Flavin_mOase-like"/>
</dbReference>
<dbReference type="GeneID" id="2902841"/>
<protein>
    <submittedName>
        <fullName evidence="6">DEHA2E24178p</fullName>
    </submittedName>
</protein>
<evidence type="ECO:0000313" key="6">
    <source>
        <dbReference type="EMBL" id="CAG88640.2"/>
    </source>
</evidence>
<dbReference type="InterPro" id="IPR050346">
    <property type="entry name" value="FMO-like"/>
</dbReference>
<comment type="similarity">
    <text evidence="1">Belongs to the FMO family.</text>
</comment>
<dbReference type="AlphaFoldDB" id="Q6BN69"/>
<keyword evidence="7" id="KW-1185">Reference proteome</keyword>
<evidence type="ECO:0000256" key="5">
    <source>
        <dbReference type="ARBA" id="ARBA00023002"/>
    </source>
</evidence>
<evidence type="ECO:0000313" key="7">
    <source>
        <dbReference type="Proteomes" id="UP000000599"/>
    </source>
</evidence>
<dbReference type="KEGG" id="dha:DEHA2E24178g"/>
<dbReference type="Proteomes" id="UP000000599">
    <property type="component" value="Chromosome E"/>
</dbReference>